<protein>
    <recommendedName>
        <fullName evidence="5">RNase H type-1 domain-containing protein</fullName>
    </recommendedName>
</protein>
<proteinExistence type="predicted"/>
<feature type="chain" id="PRO_5045438298" description="RNase H type-1 domain-containing protein" evidence="2">
    <location>
        <begin position="33"/>
        <end position="264"/>
    </location>
</feature>
<keyword evidence="4" id="KW-1185">Reference proteome</keyword>
<comment type="caution">
    <text evidence="3">The sequence shown here is derived from an EMBL/GenBank/DDBJ whole genome shotgun (WGS) entry which is preliminary data.</text>
</comment>
<evidence type="ECO:0000256" key="1">
    <source>
        <dbReference type="SAM" id="MobiDB-lite"/>
    </source>
</evidence>
<gene>
    <name evidence="3" type="ORF">V6N12_068269</name>
</gene>
<evidence type="ECO:0000313" key="3">
    <source>
        <dbReference type="EMBL" id="KAK8584018.1"/>
    </source>
</evidence>
<feature type="compositionally biased region" description="Acidic residues" evidence="1">
    <location>
        <begin position="186"/>
        <end position="197"/>
    </location>
</feature>
<reference evidence="3 4" key="1">
    <citation type="journal article" date="2024" name="G3 (Bethesda)">
        <title>Genome assembly of Hibiscus sabdariffa L. provides insights into metabolisms of medicinal natural products.</title>
        <authorList>
            <person name="Kim T."/>
        </authorList>
    </citation>
    <scope>NUCLEOTIDE SEQUENCE [LARGE SCALE GENOMIC DNA]</scope>
    <source>
        <strain evidence="3">TK-2024</strain>
        <tissue evidence="3">Old leaves</tissue>
    </source>
</reference>
<feature type="region of interest" description="Disordered" evidence="1">
    <location>
        <begin position="170"/>
        <end position="218"/>
    </location>
</feature>
<dbReference type="EMBL" id="JBBPBM010000005">
    <property type="protein sequence ID" value="KAK8584018.1"/>
    <property type="molecule type" value="Genomic_DNA"/>
</dbReference>
<evidence type="ECO:0008006" key="5">
    <source>
        <dbReference type="Google" id="ProtNLM"/>
    </source>
</evidence>
<feature type="signal peptide" evidence="2">
    <location>
        <begin position="1"/>
        <end position="32"/>
    </location>
</feature>
<evidence type="ECO:0000313" key="4">
    <source>
        <dbReference type="Proteomes" id="UP001472677"/>
    </source>
</evidence>
<sequence>MQNWDCGHYCNLASQGTLIELASLLMVSQVVGIDDIFTSSRGGGRACGGAVLQDANGNLIDFTTFNLPKTKMKMFHQMDNNLDGFSIELIHREHNTLADTVARKAMENMSMEEIKGLLHDELRKEQVFGQIKNLQVSEEIKDQQNSGVRTNQQDFVLHSEGKCEIEDINDELEASDNEEEKREASDGGDEGEEDSSDSDDKEKSDEMTEKSPVMRRKKCPVMRRMKSQVKMVKSQVKMKNLVMRRRMKSQVIMLTVMKKKSPIV</sequence>
<dbReference type="Proteomes" id="UP001472677">
    <property type="component" value="Unassembled WGS sequence"/>
</dbReference>
<organism evidence="3 4">
    <name type="scientific">Hibiscus sabdariffa</name>
    <name type="common">roselle</name>
    <dbReference type="NCBI Taxonomy" id="183260"/>
    <lineage>
        <taxon>Eukaryota</taxon>
        <taxon>Viridiplantae</taxon>
        <taxon>Streptophyta</taxon>
        <taxon>Embryophyta</taxon>
        <taxon>Tracheophyta</taxon>
        <taxon>Spermatophyta</taxon>
        <taxon>Magnoliopsida</taxon>
        <taxon>eudicotyledons</taxon>
        <taxon>Gunneridae</taxon>
        <taxon>Pentapetalae</taxon>
        <taxon>rosids</taxon>
        <taxon>malvids</taxon>
        <taxon>Malvales</taxon>
        <taxon>Malvaceae</taxon>
        <taxon>Malvoideae</taxon>
        <taxon>Hibiscus</taxon>
    </lineage>
</organism>
<keyword evidence="2" id="KW-0732">Signal</keyword>
<accession>A0ABR2FPL8</accession>
<evidence type="ECO:0000256" key="2">
    <source>
        <dbReference type="SAM" id="SignalP"/>
    </source>
</evidence>
<feature type="compositionally biased region" description="Basic and acidic residues" evidence="1">
    <location>
        <begin position="198"/>
        <end position="209"/>
    </location>
</feature>
<name>A0ABR2FPL8_9ROSI</name>